<organism evidence="6 7">
    <name type="scientific">Dillenia turbinata</name>
    <dbReference type="NCBI Taxonomy" id="194707"/>
    <lineage>
        <taxon>Eukaryota</taxon>
        <taxon>Viridiplantae</taxon>
        <taxon>Streptophyta</taxon>
        <taxon>Embryophyta</taxon>
        <taxon>Tracheophyta</taxon>
        <taxon>Spermatophyta</taxon>
        <taxon>Magnoliopsida</taxon>
        <taxon>eudicotyledons</taxon>
        <taxon>Gunneridae</taxon>
        <taxon>Pentapetalae</taxon>
        <taxon>Dilleniales</taxon>
        <taxon>Dilleniaceae</taxon>
        <taxon>Dillenia</taxon>
    </lineage>
</organism>
<comment type="caution">
    <text evidence="6">The sequence shown here is derived from an EMBL/GenBank/DDBJ whole genome shotgun (WGS) entry which is preliminary data.</text>
</comment>
<dbReference type="InterPro" id="IPR013766">
    <property type="entry name" value="Thioredoxin_domain"/>
</dbReference>
<dbReference type="SUPFAM" id="SSF52833">
    <property type="entry name" value="Thioredoxin-like"/>
    <property type="match status" value="1"/>
</dbReference>
<evidence type="ECO:0000256" key="3">
    <source>
        <dbReference type="ARBA" id="ARBA00023284"/>
    </source>
</evidence>
<feature type="domain" description="Thioredoxin" evidence="5">
    <location>
        <begin position="22"/>
        <end position="138"/>
    </location>
</feature>
<keyword evidence="7" id="KW-1185">Reference proteome</keyword>
<evidence type="ECO:0000313" key="6">
    <source>
        <dbReference type="EMBL" id="KAK6928280.1"/>
    </source>
</evidence>
<keyword evidence="3" id="KW-0676">Redox-active center</keyword>
<dbReference type="InterPro" id="IPR036249">
    <property type="entry name" value="Thioredoxin-like_sf"/>
</dbReference>
<protein>
    <submittedName>
        <fullName evidence="6">Thioredoxin domain</fullName>
    </submittedName>
</protein>
<feature type="region of interest" description="Disordered" evidence="4">
    <location>
        <begin position="1"/>
        <end position="28"/>
    </location>
</feature>
<name>A0AAN8V691_9MAGN</name>
<evidence type="ECO:0000259" key="5">
    <source>
        <dbReference type="PROSITE" id="PS51352"/>
    </source>
</evidence>
<dbReference type="Proteomes" id="UP001370490">
    <property type="component" value="Unassembled WGS sequence"/>
</dbReference>
<keyword evidence="1" id="KW-0813">Transport</keyword>
<dbReference type="FunFam" id="3.40.30.10:FF:000245">
    <property type="entry name" value="Thioredoxin"/>
    <property type="match status" value="1"/>
</dbReference>
<dbReference type="PRINTS" id="PR00421">
    <property type="entry name" value="THIOREDOXIN"/>
</dbReference>
<dbReference type="EMBL" id="JBAMMX010000014">
    <property type="protein sequence ID" value="KAK6928280.1"/>
    <property type="molecule type" value="Genomic_DNA"/>
</dbReference>
<dbReference type="PROSITE" id="PS51352">
    <property type="entry name" value="THIOREDOXIN_2"/>
    <property type="match status" value="1"/>
</dbReference>
<evidence type="ECO:0000256" key="4">
    <source>
        <dbReference type="SAM" id="MobiDB-lite"/>
    </source>
</evidence>
<evidence type="ECO:0000256" key="1">
    <source>
        <dbReference type="ARBA" id="ARBA00022982"/>
    </source>
</evidence>
<dbReference type="PANTHER" id="PTHR10438">
    <property type="entry name" value="THIOREDOXIN"/>
    <property type="match status" value="1"/>
</dbReference>
<reference evidence="6 7" key="1">
    <citation type="submission" date="2023-12" db="EMBL/GenBank/DDBJ databases">
        <title>A high-quality genome assembly for Dillenia turbinata (Dilleniales).</title>
        <authorList>
            <person name="Chanderbali A."/>
        </authorList>
    </citation>
    <scope>NUCLEOTIDE SEQUENCE [LARGE SCALE GENOMIC DNA]</scope>
    <source>
        <strain evidence="6">LSX21</strain>
        <tissue evidence="6">Leaf</tissue>
    </source>
</reference>
<dbReference type="Pfam" id="PF00085">
    <property type="entry name" value="Thioredoxin"/>
    <property type="match status" value="1"/>
</dbReference>
<dbReference type="AlphaFoldDB" id="A0AAN8V691"/>
<dbReference type="PROSITE" id="PS00194">
    <property type="entry name" value="THIOREDOXIN_1"/>
    <property type="match status" value="1"/>
</dbReference>
<feature type="compositionally biased region" description="Low complexity" evidence="4">
    <location>
        <begin position="14"/>
        <end position="28"/>
    </location>
</feature>
<gene>
    <name evidence="6" type="ORF">RJ641_006871</name>
</gene>
<evidence type="ECO:0000256" key="2">
    <source>
        <dbReference type="ARBA" id="ARBA00023157"/>
    </source>
</evidence>
<dbReference type="InterPro" id="IPR017937">
    <property type="entry name" value="Thioredoxin_CS"/>
</dbReference>
<keyword evidence="2" id="KW-1015">Disulfide bond</keyword>
<dbReference type="CDD" id="cd02947">
    <property type="entry name" value="TRX_family"/>
    <property type="match status" value="1"/>
</dbReference>
<proteinExistence type="predicted"/>
<keyword evidence="1" id="KW-0249">Electron transport</keyword>
<dbReference type="InterPro" id="IPR050620">
    <property type="entry name" value="Thioredoxin_H-type-like"/>
</dbReference>
<dbReference type="Gene3D" id="3.40.30.10">
    <property type="entry name" value="Glutaredoxin"/>
    <property type="match status" value="1"/>
</dbReference>
<accession>A0AAN8V691</accession>
<dbReference type="PANTHER" id="PTHR10438:SF463">
    <property type="entry name" value="THIOREDOXIN"/>
    <property type="match status" value="1"/>
</dbReference>
<evidence type="ECO:0000313" key="7">
    <source>
        <dbReference type="Proteomes" id="UP001370490"/>
    </source>
</evidence>
<sequence length="147" mass="16419">MGSILSALRRERSSSSSSSSGGAEASSEPSRILVFHSAEQWKQHLHSSKDTSKLMVIDFFASWCGPCRYMEPILKGFSVKFTDVDFVQLDVDELSDVAQEFGVQAMPTFVLMQGGNEIDRMVGAKKDELERKIEMNRSRHVGAKRTI</sequence>